<keyword evidence="3" id="KW-1185">Reference proteome</keyword>
<dbReference type="Proteomes" id="UP000233419">
    <property type="component" value="Chromosome"/>
</dbReference>
<gene>
    <name evidence="2" type="ORF">CXP39_02200</name>
</gene>
<protein>
    <submittedName>
        <fullName evidence="2">Uncharacterized protein</fullName>
    </submittedName>
</protein>
<accession>A0A2K9BNI8</accession>
<organism evidence="2 3">
    <name type="scientific">Mesoplasma syrphidae</name>
    <dbReference type="NCBI Taxonomy" id="225999"/>
    <lineage>
        <taxon>Bacteria</taxon>
        <taxon>Bacillati</taxon>
        <taxon>Mycoplasmatota</taxon>
        <taxon>Mollicutes</taxon>
        <taxon>Entomoplasmatales</taxon>
        <taxon>Entomoplasmataceae</taxon>
        <taxon>Mesoplasma</taxon>
    </lineage>
</organism>
<feature type="coiled-coil region" evidence="1">
    <location>
        <begin position="20"/>
        <end position="54"/>
    </location>
</feature>
<evidence type="ECO:0000256" key="1">
    <source>
        <dbReference type="SAM" id="Coils"/>
    </source>
</evidence>
<evidence type="ECO:0000313" key="3">
    <source>
        <dbReference type="Proteomes" id="UP000233419"/>
    </source>
</evidence>
<sequence>MSKEKQSNQELELGFFEPALGLIITNLEFLEDELKQENKNFDKLTKLIDKFSELEVIEEFENLVDDLVKMTAAIEKVIFEIVDVDQAKLLSFLYLASGIANNLKETELLMQIATKIEQKMSEGIFENTEENLIAEYKTMITEYAHEQYQDILTNLEIINYSDEFKKILNILTKEKDFNDLKEGNTVLVELFILENPVINELGYLKIWRLLNNLEGLLTLMIFWEQDNFEEE</sequence>
<dbReference type="KEGG" id="msyr:CXP39_02200"/>
<reference evidence="2 3" key="1">
    <citation type="submission" date="2017-12" db="EMBL/GenBank/DDBJ databases">
        <title>Mesoplasma syrphidae YJS, Complete Genome.</title>
        <authorList>
            <person name="Knight T.F."/>
            <person name="Citino T."/>
            <person name="Rubinstein R."/>
            <person name="Neuschaefer Z."/>
        </authorList>
    </citation>
    <scope>NUCLEOTIDE SEQUENCE [LARGE SCALE GENOMIC DNA]</scope>
    <source>
        <strain evidence="2 3">YJS</strain>
    </source>
</reference>
<dbReference type="AlphaFoldDB" id="A0A2K9BNI8"/>
<dbReference type="OrthoDB" id="391739at2"/>
<evidence type="ECO:0000313" key="2">
    <source>
        <dbReference type="EMBL" id="AUF83603.1"/>
    </source>
</evidence>
<dbReference type="RefSeq" id="WP_027048048.1">
    <property type="nucleotide sequence ID" value="NZ_CP025257.1"/>
</dbReference>
<proteinExistence type="predicted"/>
<keyword evidence="1" id="KW-0175">Coiled coil</keyword>
<dbReference type="EMBL" id="CP025257">
    <property type="protein sequence ID" value="AUF83603.1"/>
    <property type="molecule type" value="Genomic_DNA"/>
</dbReference>
<name>A0A2K9BNI8_9MOLU</name>